<organism evidence="2 3">
    <name type="scientific">Caligus rogercresseyi</name>
    <name type="common">Sea louse</name>
    <dbReference type="NCBI Taxonomy" id="217165"/>
    <lineage>
        <taxon>Eukaryota</taxon>
        <taxon>Metazoa</taxon>
        <taxon>Ecdysozoa</taxon>
        <taxon>Arthropoda</taxon>
        <taxon>Crustacea</taxon>
        <taxon>Multicrustacea</taxon>
        <taxon>Hexanauplia</taxon>
        <taxon>Copepoda</taxon>
        <taxon>Siphonostomatoida</taxon>
        <taxon>Caligidae</taxon>
        <taxon>Caligus</taxon>
    </lineage>
</organism>
<protein>
    <submittedName>
        <fullName evidence="2">Uncharacterized protein</fullName>
    </submittedName>
</protein>
<feature type="compositionally biased region" description="Basic and acidic residues" evidence="1">
    <location>
        <begin position="57"/>
        <end position="68"/>
    </location>
</feature>
<sequence length="95" mass="11185">RYRVLCKALHGKTKTWKFQQTSHKSSNILQNILQYRFDQIFEPKEEEFMKSSLSKPDLHLDPWMKEEPQGSNLKIGGEDPTRGSPKEEEHELISQ</sequence>
<feature type="non-terminal residue" evidence="2">
    <location>
        <position position="95"/>
    </location>
</feature>
<evidence type="ECO:0000313" key="3">
    <source>
        <dbReference type="Proteomes" id="UP000595437"/>
    </source>
</evidence>
<gene>
    <name evidence="2" type="ORF">FKW44_011518</name>
</gene>
<feature type="region of interest" description="Disordered" evidence="1">
    <location>
        <begin position="57"/>
        <end position="95"/>
    </location>
</feature>
<keyword evidence="3" id="KW-1185">Reference proteome</keyword>
<evidence type="ECO:0000256" key="1">
    <source>
        <dbReference type="SAM" id="MobiDB-lite"/>
    </source>
</evidence>
<feature type="non-terminal residue" evidence="2">
    <location>
        <position position="1"/>
    </location>
</feature>
<evidence type="ECO:0000313" key="2">
    <source>
        <dbReference type="EMBL" id="QQP50501.1"/>
    </source>
</evidence>
<dbReference type="AlphaFoldDB" id="A0A7T8K9R7"/>
<proteinExistence type="predicted"/>
<dbReference type="Proteomes" id="UP000595437">
    <property type="component" value="Chromosome 7"/>
</dbReference>
<dbReference type="EMBL" id="CP045896">
    <property type="protein sequence ID" value="QQP50501.1"/>
    <property type="molecule type" value="Genomic_DNA"/>
</dbReference>
<name>A0A7T8K9R7_CALRO</name>
<feature type="compositionally biased region" description="Basic and acidic residues" evidence="1">
    <location>
        <begin position="76"/>
        <end position="95"/>
    </location>
</feature>
<accession>A0A7T8K9R7</accession>
<reference evidence="3" key="1">
    <citation type="submission" date="2021-01" db="EMBL/GenBank/DDBJ databases">
        <title>Caligus Genome Assembly.</title>
        <authorList>
            <person name="Gallardo-Escarate C."/>
        </authorList>
    </citation>
    <scope>NUCLEOTIDE SEQUENCE [LARGE SCALE GENOMIC DNA]</scope>
</reference>